<dbReference type="InterPro" id="IPR046538">
    <property type="entry name" value="DUF6603"/>
</dbReference>
<proteinExistence type="predicted"/>
<keyword evidence="4" id="KW-1185">Reference proteome</keyword>
<feature type="domain" description="DUF6603" evidence="2">
    <location>
        <begin position="812"/>
        <end position="1305"/>
    </location>
</feature>
<gene>
    <name evidence="3" type="ORF">VL20_806</name>
</gene>
<dbReference type="KEGG" id="mpk:VL20_806"/>
<dbReference type="Pfam" id="PF20248">
    <property type="entry name" value="DUF6603"/>
    <property type="match status" value="1"/>
</dbReference>
<reference evidence="3 4" key="1">
    <citation type="journal article" date="2016" name="Stand. Genomic Sci.">
        <title>Complete genome sequence and genomic characterization of Microcystis panniformis FACHB 1757 by third-generation sequencing.</title>
        <authorList>
            <person name="Zhang J.Y."/>
            <person name="Guan R."/>
            <person name="Zhang H.J."/>
            <person name="Li H."/>
            <person name="Xiao P."/>
            <person name="Yu G.L."/>
            <person name="Du L."/>
            <person name="Cao D.M."/>
            <person name="Zhu B.C."/>
            <person name="Li R.H."/>
            <person name="Lu Z.H."/>
        </authorList>
    </citation>
    <scope>NUCLEOTIDE SEQUENCE [LARGE SCALE GENOMIC DNA]</scope>
    <source>
        <strain evidence="3 4">FACHB-1757</strain>
    </source>
</reference>
<sequence length="1519" mass="166469">MINPNLQSIKNQLNLGHLTLDQNAIGSALANQLQQAFSGEILQLEAVKQTIAETDDSLYFQARIPSLLGVRLQAVEGIFFVYNGQLEYLLKATLPKVWDFSWSYPDLPDYTNFGNLGPDAGNQSSLFYDLRFPADKPMVLVFSSHNFQKDQTPKSYLTLLDTTLNISKIHQGLNFVSEIALSEMPLLDTLIEFAGYQDLSLPFYGYLNQQPEYEEIRLEIELNFTKTYEDIFSFGISSLVLHTSISLYANYIGSGISFLGGVSIGTSKTPKNVEIVWPVGSTQLIIENAEPIPFPGFDTFTNLLSGHLPNNSDTFPLAINSLSTLEIRELSLHLSLSPLRVSYIVLSIGPTANWNQPLLGKALTIEDLLLRWEVSPGDPTPIRFYLLSAFNVGGGLVNASAVFPDFAFYGELGLYQTIALEQIIEEIIPNAHLPHISILDLAISADIKQGLYAFEIEMASDWELNLGGTSILPLKYLHLEIEKNLGGSFATINSVLTIAGVDLILLATNANESGGWTFAGSTRPGQQIPIGLLIKDLVTTFGITDEGFPKAIEGLVVENIATYFNTETKNFYFTCESILEIEEEIIDVILQINITQQLDGSYQKHFDGHITIGSLKFALIFDTDQTSTKFLAAYHDDQTIKIKDLIGYIDSQLKEDIPEGLEISLKDALFAYAKQQTLTNFLFGLNIDGGINLSNLPLVGQEFPPNQTLKISLQILATKADFTAPELQALNTLYTDGGIQLPTTNIKQGLDLIPSLQLGSEIQQLELPITINKDNGQIEGTTPPRDNNLSPSVVTPSSTPTPISDSTKWFTLQKSLGPVHFQRVGLKYQDSKIWVLLDASLNLAGLSLSLDGLAVNSPLNQFDPKFDLKGIGIDYKGGDTLEIGGAFLRTKITTQDGKTYDEYDGAAVIKFNVKGKALKLSAIGSYAYFQGHPSLFIYAILDYPIGGPSFFFVTGLAAGFGYNRALKVPTIDQIATFPLVAEAVNPPPAEGSNSDQAARLTGELTKLRDYIPPETGQIFLAIGIKFTSFKLIDSFLLLTVAFGNRFELNILGLATLIAPPNVGAGVPPVAEVQLALKASFLPAEGFIGVIAQLTPNSYILSQACHLTGGFAFYGWFAPNVHEGDFVLTLGGYHPLFKVPDHYPKVPRLGLNWQVSSELYLKADAYFALTPSAIMAGGHLQATWNSGPLSAWFNAGADFLMSWKPYHYDISIYIDMGVSYTFQFFGTQHITVQLGADLHIWGPEFTGIAHIHLWIISFDVSFGSSASQAPTAIDWNEFKTSFLPAADAICTIAVKEGLVRKVNQDDKTDLGIINPKDFCLVTNSVIPAKKAVYTKDITLQDDQIQIAASNTQFGISPMEVKSEQLTSDLTISITRDGKSLSSAEFDKNFTCIPLFKKVPIALWGESLNPSLNGNQFIENTLSGLEIKPKKQPELGATQAINRSELQFSPVSIDNAYHWQTIGTFQEETTKDISSTIVDNAVNNTRDNLLKALNLNSEEIDLSATIADHFLGLPKIGVLVN</sequence>
<feature type="region of interest" description="Disordered" evidence="1">
    <location>
        <begin position="774"/>
        <end position="800"/>
    </location>
</feature>
<accession>A0A0K1RW59</accession>
<dbReference type="EMBL" id="CP011339">
    <property type="protein sequence ID" value="AKV66013.1"/>
    <property type="molecule type" value="Genomic_DNA"/>
</dbReference>
<feature type="compositionally biased region" description="Low complexity" evidence="1">
    <location>
        <begin position="790"/>
        <end position="800"/>
    </location>
</feature>
<name>A0A0K1RW59_9CHRO</name>
<dbReference type="Proteomes" id="UP000068167">
    <property type="component" value="Chromosome"/>
</dbReference>
<evidence type="ECO:0000256" key="1">
    <source>
        <dbReference type="SAM" id="MobiDB-lite"/>
    </source>
</evidence>
<dbReference type="RefSeq" id="WP_052275613.1">
    <property type="nucleotide sequence ID" value="NZ_CP011339.1"/>
</dbReference>
<feature type="compositionally biased region" description="Polar residues" evidence="1">
    <location>
        <begin position="774"/>
        <end position="789"/>
    </location>
</feature>
<dbReference type="PATRIC" id="fig|1638788.3.peg.811"/>
<evidence type="ECO:0000313" key="4">
    <source>
        <dbReference type="Proteomes" id="UP000068167"/>
    </source>
</evidence>
<protein>
    <submittedName>
        <fullName evidence="3">Transcriptional activator srcap</fullName>
    </submittedName>
</protein>
<evidence type="ECO:0000313" key="3">
    <source>
        <dbReference type="EMBL" id="AKV66013.1"/>
    </source>
</evidence>
<evidence type="ECO:0000259" key="2">
    <source>
        <dbReference type="Pfam" id="PF20248"/>
    </source>
</evidence>
<organism evidence="3 4">
    <name type="scientific">Microcystis panniformis FACHB-1757</name>
    <dbReference type="NCBI Taxonomy" id="1638788"/>
    <lineage>
        <taxon>Bacteria</taxon>
        <taxon>Bacillati</taxon>
        <taxon>Cyanobacteriota</taxon>
        <taxon>Cyanophyceae</taxon>
        <taxon>Oscillatoriophycideae</taxon>
        <taxon>Chroococcales</taxon>
        <taxon>Microcystaceae</taxon>
        <taxon>Microcystis</taxon>
    </lineage>
</organism>